<reference evidence="2 3" key="1">
    <citation type="submission" date="2019-02" db="EMBL/GenBank/DDBJ databases">
        <title>Deep-cultivation of Planctomycetes and their phenomic and genomic characterization uncovers novel biology.</title>
        <authorList>
            <person name="Wiegand S."/>
            <person name="Jogler M."/>
            <person name="Boedeker C."/>
            <person name="Pinto D."/>
            <person name="Vollmers J."/>
            <person name="Rivas-Marin E."/>
            <person name="Kohn T."/>
            <person name="Peeters S.H."/>
            <person name="Heuer A."/>
            <person name="Rast P."/>
            <person name="Oberbeckmann S."/>
            <person name="Bunk B."/>
            <person name="Jeske O."/>
            <person name="Meyerdierks A."/>
            <person name="Storesund J.E."/>
            <person name="Kallscheuer N."/>
            <person name="Luecker S."/>
            <person name="Lage O.M."/>
            <person name="Pohl T."/>
            <person name="Merkel B.J."/>
            <person name="Hornburger P."/>
            <person name="Mueller R.-W."/>
            <person name="Bruemmer F."/>
            <person name="Labrenz M."/>
            <person name="Spormann A.M."/>
            <person name="Op den Camp H."/>
            <person name="Overmann J."/>
            <person name="Amann R."/>
            <person name="Jetten M.S.M."/>
            <person name="Mascher T."/>
            <person name="Medema M.H."/>
            <person name="Devos D.P."/>
            <person name="Kaster A.-K."/>
            <person name="Ovreas L."/>
            <person name="Rohde M."/>
            <person name="Galperin M.Y."/>
            <person name="Jogler C."/>
        </authorList>
    </citation>
    <scope>NUCLEOTIDE SEQUENCE [LARGE SCALE GENOMIC DNA]</scope>
    <source>
        <strain evidence="2 3">ETA_A1</strain>
    </source>
</reference>
<dbReference type="EMBL" id="CP036273">
    <property type="protein sequence ID" value="QDU24129.1"/>
    <property type="molecule type" value="Genomic_DNA"/>
</dbReference>
<feature type="region of interest" description="Disordered" evidence="1">
    <location>
        <begin position="140"/>
        <end position="170"/>
    </location>
</feature>
<protein>
    <recommendedName>
        <fullName evidence="4">DUF4177 domain-containing protein</fullName>
    </recommendedName>
</protein>
<sequence length="301" mass="32730">MSRLFVFTLAVGLSLAVGGDGVAQPKEPPGYWKFVEAVRVEYPIEMVHKLYPVAFEFEGSKLTAVAKALDGNNPKVIHTEEHQVWTWTAPPQILVPGEKIPMTFELKLERPKFDKVPGVYIGGSLDAGFAPPKPTGSAVYHRGGDTRTEKGERGVLWPGAGGKTFEPGTYTKESTVAVPGRNNPWMVKEHPGQISFRVGGGVGNTRQFNTIYEYKWVEGVAPADRGGPAGDKSKDKSPGANVGRWEYRVLNLPLDQALGERLEGRLTELGNDGWELAGVILPPAAAGPQAAVRLVLKRPRR</sequence>
<evidence type="ECO:0000256" key="1">
    <source>
        <dbReference type="SAM" id="MobiDB-lite"/>
    </source>
</evidence>
<accession>A0A517Y315</accession>
<dbReference type="RefSeq" id="WP_145244317.1">
    <property type="nucleotide sequence ID" value="NZ_CP036273.1"/>
</dbReference>
<organism evidence="2 3">
    <name type="scientific">Urbifossiella limnaea</name>
    <dbReference type="NCBI Taxonomy" id="2528023"/>
    <lineage>
        <taxon>Bacteria</taxon>
        <taxon>Pseudomonadati</taxon>
        <taxon>Planctomycetota</taxon>
        <taxon>Planctomycetia</taxon>
        <taxon>Gemmatales</taxon>
        <taxon>Gemmataceae</taxon>
        <taxon>Urbifossiella</taxon>
    </lineage>
</organism>
<keyword evidence="3" id="KW-1185">Reference proteome</keyword>
<proteinExistence type="predicted"/>
<evidence type="ECO:0008006" key="4">
    <source>
        <dbReference type="Google" id="ProtNLM"/>
    </source>
</evidence>
<feature type="compositionally biased region" description="Basic and acidic residues" evidence="1">
    <location>
        <begin position="142"/>
        <end position="153"/>
    </location>
</feature>
<evidence type="ECO:0000313" key="3">
    <source>
        <dbReference type="Proteomes" id="UP000319576"/>
    </source>
</evidence>
<dbReference type="AlphaFoldDB" id="A0A517Y315"/>
<dbReference type="KEGG" id="uli:ETAA1_61430"/>
<name>A0A517Y315_9BACT</name>
<evidence type="ECO:0000313" key="2">
    <source>
        <dbReference type="EMBL" id="QDU24129.1"/>
    </source>
</evidence>
<dbReference type="Proteomes" id="UP000319576">
    <property type="component" value="Chromosome"/>
</dbReference>
<gene>
    <name evidence="2" type="ORF">ETAA1_61430</name>
</gene>